<gene>
    <name evidence="5" type="ORF">GCM10011391_02570</name>
</gene>
<feature type="transmembrane region" description="Helical" evidence="3">
    <location>
        <begin position="186"/>
        <end position="206"/>
    </location>
</feature>
<comment type="caution">
    <text evidence="5">The sequence shown here is derived from an EMBL/GenBank/DDBJ whole genome shotgun (WGS) entry which is preliminary data.</text>
</comment>
<feature type="transmembrane region" description="Helical" evidence="3">
    <location>
        <begin position="129"/>
        <end position="147"/>
    </location>
</feature>
<keyword evidence="3" id="KW-1133">Transmembrane helix</keyword>
<evidence type="ECO:0000313" key="5">
    <source>
        <dbReference type="EMBL" id="GGE27623.1"/>
    </source>
</evidence>
<dbReference type="Pfam" id="PF00892">
    <property type="entry name" value="EamA"/>
    <property type="match status" value="2"/>
</dbReference>
<feature type="transmembrane region" description="Helical" evidence="3">
    <location>
        <begin position="40"/>
        <end position="59"/>
    </location>
</feature>
<feature type="transmembrane region" description="Helical" evidence="3">
    <location>
        <begin position="273"/>
        <end position="294"/>
    </location>
</feature>
<dbReference type="EMBL" id="BMIR01000001">
    <property type="protein sequence ID" value="GGE27623.1"/>
    <property type="molecule type" value="Genomic_DNA"/>
</dbReference>
<evidence type="ECO:0000259" key="4">
    <source>
        <dbReference type="Pfam" id="PF00892"/>
    </source>
</evidence>
<evidence type="ECO:0000313" key="6">
    <source>
        <dbReference type="Proteomes" id="UP000628775"/>
    </source>
</evidence>
<feature type="transmembrane region" description="Helical" evidence="3">
    <location>
        <begin position="71"/>
        <end position="92"/>
    </location>
</feature>
<dbReference type="PANTHER" id="PTHR22911:SF137">
    <property type="entry name" value="SOLUTE CARRIER FAMILY 35 MEMBER G2-RELATED"/>
    <property type="match status" value="1"/>
</dbReference>
<feature type="transmembrane region" description="Helical" evidence="3">
    <location>
        <begin position="153"/>
        <end position="174"/>
    </location>
</feature>
<reference evidence="5" key="1">
    <citation type="journal article" date="2014" name="Int. J. Syst. Evol. Microbiol.">
        <title>Complete genome sequence of Corynebacterium casei LMG S-19264T (=DSM 44701T), isolated from a smear-ripened cheese.</title>
        <authorList>
            <consortium name="US DOE Joint Genome Institute (JGI-PGF)"/>
            <person name="Walter F."/>
            <person name="Albersmeier A."/>
            <person name="Kalinowski J."/>
            <person name="Ruckert C."/>
        </authorList>
    </citation>
    <scope>NUCLEOTIDE SEQUENCE</scope>
    <source>
        <strain evidence="5">CGMCC 1.15371</strain>
    </source>
</reference>
<evidence type="ECO:0000256" key="1">
    <source>
        <dbReference type="ARBA" id="ARBA00004127"/>
    </source>
</evidence>
<dbReference type="Proteomes" id="UP000628775">
    <property type="component" value="Unassembled WGS sequence"/>
</dbReference>
<feature type="transmembrane region" description="Helical" evidence="3">
    <location>
        <begin position="7"/>
        <end position="28"/>
    </location>
</feature>
<comment type="similarity">
    <text evidence="2">Belongs to the EamA transporter family.</text>
</comment>
<feature type="transmembrane region" description="Helical" evidence="3">
    <location>
        <begin position="218"/>
        <end position="240"/>
    </location>
</feature>
<keyword evidence="6" id="KW-1185">Reference proteome</keyword>
<keyword evidence="3" id="KW-0812">Transmembrane</keyword>
<dbReference type="GO" id="GO:0016020">
    <property type="term" value="C:membrane"/>
    <property type="evidence" value="ECO:0007669"/>
    <property type="project" value="InterPro"/>
</dbReference>
<evidence type="ECO:0000256" key="3">
    <source>
        <dbReference type="SAM" id="Phobius"/>
    </source>
</evidence>
<dbReference type="AlphaFoldDB" id="A0A8J2YEV8"/>
<feature type="transmembrane region" description="Helical" evidence="3">
    <location>
        <begin position="247"/>
        <end position="267"/>
    </location>
</feature>
<dbReference type="PANTHER" id="PTHR22911">
    <property type="entry name" value="ACYL-MALONYL CONDENSING ENZYME-RELATED"/>
    <property type="match status" value="1"/>
</dbReference>
<keyword evidence="3" id="KW-0472">Membrane</keyword>
<proteinExistence type="inferred from homology"/>
<dbReference type="SUPFAM" id="SSF103481">
    <property type="entry name" value="Multidrug resistance efflux transporter EmrE"/>
    <property type="match status" value="2"/>
</dbReference>
<feature type="domain" description="EamA" evidence="4">
    <location>
        <begin position="155"/>
        <end position="287"/>
    </location>
</feature>
<feature type="domain" description="EamA" evidence="4">
    <location>
        <begin position="6"/>
        <end position="142"/>
    </location>
</feature>
<protein>
    <submittedName>
        <fullName evidence="5">Multidrug transporter</fullName>
    </submittedName>
</protein>
<comment type="subcellular location">
    <subcellularLocation>
        <location evidence="1">Endomembrane system</location>
        <topology evidence="1">Multi-pass membrane protein</topology>
    </subcellularLocation>
</comment>
<feature type="transmembrane region" description="Helical" evidence="3">
    <location>
        <begin position="98"/>
        <end position="117"/>
    </location>
</feature>
<dbReference type="InterPro" id="IPR037185">
    <property type="entry name" value="EmrE-like"/>
</dbReference>
<evidence type="ECO:0000256" key="2">
    <source>
        <dbReference type="ARBA" id="ARBA00007362"/>
    </source>
</evidence>
<dbReference type="InterPro" id="IPR000620">
    <property type="entry name" value="EamA_dom"/>
</dbReference>
<sequence>MERHYAMLIFLIGAGSFGFNPFFVKLSYAGGWTLSEIIDMQIIIALIVLWIVGIFAMYRHRWAVRKLTAKSVLNIMAVGGFTGLTSVLYYGAMAYLPASLAIVMLFQFVWVGMIYEWIFDRRKPSLKTILSVILTLIGVYFAAGLVSGKALDFPMIGFLLGLGAAFSYSAFIFTSGRVSVDIPATVRTPIIATGAGIVIFVIFPPIFTIKDALGSDLWLYAAALGFTALILPPFLFAISAPNLSPSLATILGAIELPVAVIVSNLGLSEHVTGWQWFGIILILFSIMVGEVNIFKKSSSQNLKRDILKNK</sequence>
<organism evidence="5 6">
    <name type="scientific">Pullulanibacillus camelliae</name>
    <dbReference type="NCBI Taxonomy" id="1707096"/>
    <lineage>
        <taxon>Bacteria</taxon>
        <taxon>Bacillati</taxon>
        <taxon>Bacillota</taxon>
        <taxon>Bacilli</taxon>
        <taxon>Bacillales</taxon>
        <taxon>Sporolactobacillaceae</taxon>
        <taxon>Pullulanibacillus</taxon>
    </lineage>
</organism>
<name>A0A8J2YEV8_9BACL</name>
<accession>A0A8J2YEV8</accession>
<reference evidence="5" key="2">
    <citation type="submission" date="2020-09" db="EMBL/GenBank/DDBJ databases">
        <authorList>
            <person name="Sun Q."/>
            <person name="Zhou Y."/>
        </authorList>
    </citation>
    <scope>NUCLEOTIDE SEQUENCE</scope>
    <source>
        <strain evidence="5">CGMCC 1.15371</strain>
    </source>
</reference>
<dbReference type="RefSeq" id="WP_188688050.1">
    <property type="nucleotide sequence ID" value="NZ_BMIR01000001.1"/>
</dbReference>